<dbReference type="GO" id="GO:0019277">
    <property type="term" value="P:UDP-N-acetylgalactosamine biosynthetic process"/>
    <property type="evidence" value="ECO:0007669"/>
    <property type="project" value="InterPro"/>
</dbReference>
<dbReference type="EMBL" id="JAJEQN010000003">
    <property type="protein sequence ID" value="MCC2220363.1"/>
    <property type="molecule type" value="Genomic_DNA"/>
</dbReference>
<comment type="caution">
    <text evidence="12">Lacks conserved residue(s) required for the propagation of feature annotation.</text>
</comment>
<sequence length="417" mass="44958">MAYLEIRQTGPLSGTYRVQGSKNAVLPMLAATLLVPGKTTLHRVPKIKDVNVMLEILHLLGCCSCWEGEALTIDAGNVNNWVIPEELIGQMRSSVILLAPILYRMKKAAVVEPGGCSIGRRPIDIHLYVLQALGVKLHYEWEEHIFAQADYFCGAHLFLKFPSVGATEQAILAAVTANGMTVIDNAAREPEIAELCRMLRGMGAKITGDQTGRIVIEGVKELFESTCEVSADRIVAATCLSAVAVCSGEITLTGVDASHLNGVIEPFEKMGCKIWSDKDTLTAARMDKLMAIPYLKTSPYPGFPTDVQSLIMAVMSFADGQSVVEEGIFEGRFRTAYQLQKMGAAIIIENNQAIIWGSHLIGTKVEAPDLRGGAALAIAGLGADGVTTIFGYDHIARGYEDLAGMLFMLGAQAALRE</sequence>
<keyword evidence="12" id="KW-0670">Pyruvate</keyword>
<dbReference type="InterPro" id="IPR013792">
    <property type="entry name" value="RNA3'P_cycl/enolpyr_Trfase_a/b"/>
</dbReference>
<evidence type="ECO:0000256" key="11">
    <source>
        <dbReference type="ARBA" id="ARBA00047527"/>
    </source>
</evidence>
<dbReference type="GO" id="GO:0009252">
    <property type="term" value="P:peptidoglycan biosynthetic process"/>
    <property type="evidence" value="ECO:0007669"/>
    <property type="project" value="UniProtKB-UniRule"/>
</dbReference>
<feature type="binding site" evidence="12">
    <location>
        <position position="306"/>
    </location>
    <ligand>
        <name>UDP-N-acetyl-alpha-D-glucosamine</name>
        <dbReference type="ChEBI" id="CHEBI:57705"/>
    </ligand>
</feature>
<feature type="binding site" evidence="12">
    <location>
        <position position="328"/>
    </location>
    <ligand>
        <name>UDP-N-acetyl-alpha-D-glucosamine</name>
        <dbReference type="ChEBI" id="CHEBI:57705"/>
    </ligand>
</feature>
<evidence type="ECO:0000256" key="12">
    <source>
        <dbReference type="HAMAP-Rule" id="MF_00111"/>
    </source>
</evidence>
<feature type="active site" description="Proton donor" evidence="12">
    <location>
        <position position="116"/>
    </location>
</feature>
<evidence type="ECO:0000256" key="2">
    <source>
        <dbReference type="ARBA" id="ARBA00004752"/>
    </source>
</evidence>
<dbReference type="PANTHER" id="PTHR43783">
    <property type="entry name" value="UDP-N-ACETYLGLUCOSAMINE 1-CARBOXYVINYLTRANSFERASE"/>
    <property type="match status" value="1"/>
</dbReference>
<dbReference type="Proteomes" id="UP001198200">
    <property type="component" value="Unassembled WGS sequence"/>
</dbReference>
<dbReference type="InterPro" id="IPR005750">
    <property type="entry name" value="UDP_GlcNAc_COvinyl_MurA"/>
</dbReference>
<reference evidence="14 15" key="1">
    <citation type="submission" date="2021-10" db="EMBL/GenBank/DDBJ databases">
        <title>Anaerobic single-cell dispensing facilitates the cultivation of human gut bacteria.</title>
        <authorList>
            <person name="Afrizal A."/>
        </authorList>
    </citation>
    <scope>NUCLEOTIDE SEQUENCE [LARGE SCALE GENOMIC DNA]</scope>
    <source>
        <strain evidence="14 15">CLA-AA-H224</strain>
    </source>
</reference>
<evidence type="ECO:0000313" key="15">
    <source>
        <dbReference type="Proteomes" id="UP001198200"/>
    </source>
</evidence>
<dbReference type="InterPro" id="IPR050068">
    <property type="entry name" value="MurA_subfamily"/>
</dbReference>
<comment type="pathway">
    <text evidence="2 12">Cell wall biogenesis; peptidoglycan biosynthesis.</text>
</comment>
<dbReference type="InterPro" id="IPR001986">
    <property type="entry name" value="Enolpyruvate_Tfrase_dom"/>
</dbReference>
<dbReference type="CDD" id="cd01555">
    <property type="entry name" value="UdpNAET"/>
    <property type="match status" value="1"/>
</dbReference>
<evidence type="ECO:0000256" key="7">
    <source>
        <dbReference type="ARBA" id="ARBA00022984"/>
    </source>
</evidence>
<keyword evidence="6 12" id="KW-0133">Cell shape</keyword>
<evidence type="ECO:0000256" key="8">
    <source>
        <dbReference type="ARBA" id="ARBA00023306"/>
    </source>
</evidence>
<comment type="similarity">
    <text evidence="10 12">Belongs to the EPSP synthase family. MurA subfamily.</text>
</comment>
<keyword evidence="7 12" id="KW-0573">Peptidoglycan synthesis</keyword>
<comment type="caution">
    <text evidence="14">The sequence shown here is derived from an EMBL/GenBank/DDBJ whole genome shotgun (WGS) entry which is preliminary data.</text>
</comment>
<evidence type="ECO:0000256" key="5">
    <source>
        <dbReference type="ARBA" id="ARBA00022679"/>
    </source>
</evidence>
<proteinExistence type="inferred from homology"/>
<dbReference type="AlphaFoldDB" id="A0AAE3E2B4"/>
<evidence type="ECO:0000256" key="6">
    <source>
        <dbReference type="ARBA" id="ARBA00022960"/>
    </source>
</evidence>
<dbReference type="NCBIfam" id="NF006873">
    <property type="entry name" value="PRK09369.1"/>
    <property type="match status" value="1"/>
</dbReference>
<dbReference type="SUPFAM" id="SSF55205">
    <property type="entry name" value="EPT/RTPC-like"/>
    <property type="match status" value="1"/>
</dbReference>
<evidence type="ECO:0000256" key="4">
    <source>
        <dbReference type="ARBA" id="ARBA00022618"/>
    </source>
</evidence>
<protein>
    <recommendedName>
        <fullName evidence="12">UDP-N-acetylglucosamine 1-carboxyvinyltransferase</fullName>
        <ecNumber evidence="12">2.5.1.7</ecNumber>
    </recommendedName>
    <alternativeName>
        <fullName evidence="12">Enoylpyruvate transferase</fullName>
    </alternativeName>
    <alternativeName>
        <fullName evidence="12">UDP-N-acetylglucosamine enolpyruvyl transferase</fullName>
        <shortName evidence="12">EPT</shortName>
    </alternativeName>
</protein>
<evidence type="ECO:0000256" key="10">
    <source>
        <dbReference type="ARBA" id="ARBA00038367"/>
    </source>
</evidence>
<evidence type="ECO:0000313" key="14">
    <source>
        <dbReference type="EMBL" id="MCC2220363.1"/>
    </source>
</evidence>
<keyword evidence="5 12" id="KW-0808">Transferase</keyword>
<keyword evidence="8 12" id="KW-0131">Cell cycle</keyword>
<comment type="subcellular location">
    <subcellularLocation>
        <location evidence="1 12">Cytoplasm</location>
    </subcellularLocation>
</comment>
<gene>
    <name evidence="12 14" type="primary">murA</name>
    <name evidence="14" type="ORF">LKD48_01700</name>
</gene>
<evidence type="ECO:0000256" key="9">
    <source>
        <dbReference type="ARBA" id="ARBA00023316"/>
    </source>
</evidence>
<organism evidence="14 15">
    <name type="scientific">Anthropogastromicrobium aceti</name>
    <dbReference type="NCBI Taxonomy" id="2981768"/>
    <lineage>
        <taxon>Bacteria</taxon>
        <taxon>Bacillati</taxon>
        <taxon>Bacillota</taxon>
        <taxon>Clostridia</taxon>
        <taxon>Lachnospirales</taxon>
        <taxon>Lachnospiraceae</taxon>
        <taxon>Anthropogastromicrobium</taxon>
    </lineage>
</organism>
<keyword evidence="15" id="KW-1185">Reference proteome</keyword>
<dbReference type="HAMAP" id="MF_00111">
    <property type="entry name" value="MurA"/>
    <property type="match status" value="1"/>
</dbReference>
<keyword evidence="4 12" id="KW-0132">Cell division</keyword>
<dbReference type="RefSeq" id="WP_308730985.1">
    <property type="nucleotide sequence ID" value="NZ_JAJEQN010000003.1"/>
</dbReference>
<dbReference type="Gene3D" id="3.65.10.10">
    <property type="entry name" value="Enolpyruvate transferase domain"/>
    <property type="match status" value="2"/>
</dbReference>
<keyword evidence="3 12" id="KW-0963">Cytoplasm</keyword>
<dbReference type="GO" id="GO:0071555">
    <property type="term" value="P:cell wall organization"/>
    <property type="evidence" value="ECO:0007669"/>
    <property type="project" value="UniProtKB-KW"/>
</dbReference>
<comment type="function">
    <text evidence="12">Cell wall formation. Adds enolpyruvyl to UDP-N-acetylglucosamine.</text>
</comment>
<evidence type="ECO:0000256" key="3">
    <source>
        <dbReference type="ARBA" id="ARBA00022490"/>
    </source>
</evidence>
<dbReference type="Pfam" id="PF00275">
    <property type="entry name" value="EPSP_synthase"/>
    <property type="match status" value="1"/>
</dbReference>
<name>A0AAE3E2B4_9FIRM</name>
<accession>A0AAE3E2B4</accession>
<dbReference type="InterPro" id="IPR036968">
    <property type="entry name" value="Enolpyruvate_Tfrase_sf"/>
</dbReference>
<dbReference type="GO" id="GO:0051301">
    <property type="term" value="P:cell division"/>
    <property type="evidence" value="ECO:0007669"/>
    <property type="project" value="UniProtKB-KW"/>
</dbReference>
<feature type="modified residue" description="2-(S-cysteinyl)pyruvic acid O-phosphothioketal" evidence="12">
    <location>
        <position position="116"/>
    </location>
</feature>
<keyword evidence="9 12" id="KW-0961">Cell wall biogenesis/degradation</keyword>
<comment type="catalytic activity">
    <reaction evidence="11 12">
        <text>phosphoenolpyruvate + UDP-N-acetyl-alpha-D-glucosamine = UDP-N-acetyl-3-O-(1-carboxyvinyl)-alpha-D-glucosamine + phosphate</text>
        <dbReference type="Rhea" id="RHEA:18681"/>
        <dbReference type="ChEBI" id="CHEBI:43474"/>
        <dbReference type="ChEBI" id="CHEBI:57705"/>
        <dbReference type="ChEBI" id="CHEBI:58702"/>
        <dbReference type="ChEBI" id="CHEBI:68483"/>
        <dbReference type="EC" id="2.5.1.7"/>
    </reaction>
</comment>
<dbReference type="EC" id="2.5.1.7" evidence="12"/>
<feature type="binding site" evidence="12">
    <location>
        <position position="92"/>
    </location>
    <ligand>
        <name>UDP-N-acetyl-alpha-D-glucosamine</name>
        <dbReference type="ChEBI" id="CHEBI:57705"/>
    </ligand>
</feature>
<feature type="domain" description="Enolpyruvate transferase" evidence="13">
    <location>
        <begin position="7"/>
        <end position="403"/>
    </location>
</feature>
<dbReference type="NCBIfam" id="TIGR01072">
    <property type="entry name" value="murA"/>
    <property type="match status" value="1"/>
</dbReference>
<dbReference type="GO" id="GO:0008360">
    <property type="term" value="P:regulation of cell shape"/>
    <property type="evidence" value="ECO:0007669"/>
    <property type="project" value="UniProtKB-KW"/>
</dbReference>
<evidence type="ECO:0000259" key="13">
    <source>
        <dbReference type="Pfam" id="PF00275"/>
    </source>
</evidence>
<dbReference type="GO" id="GO:0005737">
    <property type="term" value="C:cytoplasm"/>
    <property type="evidence" value="ECO:0007669"/>
    <property type="project" value="UniProtKB-SubCell"/>
</dbReference>
<dbReference type="GO" id="GO:0008760">
    <property type="term" value="F:UDP-N-acetylglucosamine 1-carboxyvinyltransferase activity"/>
    <property type="evidence" value="ECO:0007669"/>
    <property type="project" value="UniProtKB-UniRule"/>
</dbReference>
<evidence type="ECO:0000256" key="1">
    <source>
        <dbReference type="ARBA" id="ARBA00004496"/>
    </source>
</evidence>
<dbReference type="PANTHER" id="PTHR43783:SF1">
    <property type="entry name" value="UDP-N-ACETYLGLUCOSAMINE 1-CARBOXYVINYLTRANSFERASE"/>
    <property type="match status" value="1"/>
</dbReference>
<feature type="binding site" evidence="12">
    <location>
        <begin position="22"/>
        <end position="23"/>
    </location>
    <ligand>
        <name>phosphoenolpyruvate</name>
        <dbReference type="ChEBI" id="CHEBI:58702"/>
    </ligand>
</feature>